<reference evidence="12" key="1">
    <citation type="submission" date="2019-03" db="EMBL/GenBank/DDBJ databases">
        <title>Snf2 controls pulcherriminic acid biosynthesis and connects pigmentation and antifungal activity of the yeast Metschnikowia pulcherrima.</title>
        <authorList>
            <person name="Gore-Lloyd D."/>
            <person name="Sumann I."/>
            <person name="Brachmann A.O."/>
            <person name="Schneeberger K."/>
            <person name="Ortiz-Merino R.A."/>
            <person name="Moreno-Beltran M."/>
            <person name="Schlaefli M."/>
            <person name="Kirner P."/>
            <person name="Santos Kron A."/>
            <person name="Wolfe K.H."/>
            <person name="Piel J."/>
            <person name="Ahrens C.H."/>
            <person name="Henk D."/>
            <person name="Freimoser F.M."/>
        </authorList>
    </citation>
    <scope>NUCLEOTIDE SEQUENCE [LARGE SCALE GENOMIC DNA]</scope>
    <source>
        <strain evidence="12">APC 1.2</strain>
    </source>
</reference>
<protein>
    <recommendedName>
        <fullName evidence="6">Translation initiation factor eIF2B subunit delta</fullName>
    </recommendedName>
    <alternativeName>
        <fullName evidence="7">eIF2B GDP-GTP exchange factor subunit delta</fullName>
    </alternativeName>
</protein>
<sequence length="533" mass="60166">MEVRECPGVFKLSRARQRYTKFECASAPRLTIGPAMSEEKPEKPEKQVKIEEPVSEPGKLSNKELKELKKKEKAAKRAAQKEAAGISPEQQEQLAQQKIEKKKVLATNTNLKKQLSQAVYKDDAKKIPALFSHLETREQRNASSPTVSHIVHPAILTLSLNVASHKIVGSTARLREMLKVFKAVIRDYKTPENTTLTRHLTGHLSHQIEYLKSARPLSLSMGNGIRWLKQEILHISIDTPEHEAKQALLLRIDDFIRERIELSGQLIIENSSHHISDGCTVLTFGHSEVLLKLFQHCVVEEGKSFNLVIVDLHPLFEGKKLLEGLVNTKVPAEDSPHRRAPPPLITQDKLKITYVLLNLLSLTVLEDVDLAFVGAHAMLSNGYLYSRVGTAMIAMMCNRRNISVLACCELIKFSDRVQLDSVTTNELADPDDLLANIDAKQSPQRKLMALEQFIKLQEQKKEQKKEATRKQEKKEPEDSKAPPLKNWKLIPQLNILNIMYDLTPPHYINKVVTELGALPPSSVPVILREYKNA</sequence>
<evidence type="ECO:0000313" key="11">
    <source>
        <dbReference type="EMBL" id="QBM87519.1"/>
    </source>
</evidence>
<keyword evidence="4 11" id="KW-0396">Initiation factor</keyword>
<dbReference type="InterPro" id="IPR042529">
    <property type="entry name" value="IF_2B-like_C"/>
</dbReference>
<evidence type="ECO:0000256" key="5">
    <source>
        <dbReference type="ARBA" id="ARBA00022917"/>
    </source>
</evidence>
<dbReference type="InterPro" id="IPR037171">
    <property type="entry name" value="NagB/RpiA_transferase-like"/>
</dbReference>
<dbReference type="GO" id="GO:0005829">
    <property type="term" value="C:cytosol"/>
    <property type="evidence" value="ECO:0007669"/>
    <property type="project" value="UniProtKB-SubCell"/>
</dbReference>
<dbReference type="EMBL" id="CP034457">
    <property type="protein sequence ID" value="QBM87519.1"/>
    <property type="molecule type" value="Genomic_DNA"/>
</dbReference>
<dbReference type="Proteomes" id="UP000292447">
    <property type="component" value="Chromosome II"/>
</dbReference>
<comment type="subunit">
    <text evidence="8">Component of the translation initiation factor 2B (eIF2B) complex which is a heterodecamer of two sets of five different subunits: alpha, beta, gamma, delta and epsilon. Subunits alpha, beta and delta comprise a regulatory subcomplex and subunits epsilon and gamma comprise a catalytic subcomplex. Within the complex, the hexameric regulatory complex resides at the center, with the two heterodimeric catalytic subcomplexes bound on opposite sides.</text>
</comment>
<evidence type="ECO:0000256" key="4">
    <source>
        <dbReference type="ARBA" id="ARBA00022540"/>
    </source>
</evidence>
<gene>
    <name evidence="11" type="primary">MPUL0B07250</name>
    <name evidence="11" type="ORF">METSCH_B07250</name>
</gene>
<feature type="region of interest" description="Disordered" evidence="10">
    <location>
        <begin position="460"/>
        <end position="483"/>
    </location>
</feature>
<evidence type="ECO:0000256" key="10">
    <source>
        <dbReference type="SAM" id="MobiDB-lite"/>
    </source>
</evidence>
<evidence type="ECO:0000256" key="9">
    <source>
        <dbReference type="RuleBase" id="RU003814"/>
    </source>
</evidence>
<keyword evidence="3" id="KW-0963">Cytoplasm</keyword>
<evidence type="ECO:0000256" key="1">
    <source>
        <dbReference type="ARBA" id="ARBA00004514"/>
    </source>
</evidence>
<comment type="similarity">
    <text evidence="2 9">Belongs to the eIF-2B alpha/beta/delta subunits family.</text>
</comment>
<dbReference type="Gene3D" id="3.40.50.10470">
    <property type="entry name" value="Translation initiation factor eif-2b, domain 2"/>
    <property type="match status" value="1"/>
</dbReference>
<comment type="subcellular location">
    <subcellularLocation>
        <location evidence="1">Cytoplasm</location>
        <location evidence="1">Cytosol</location>
    </subcellularLocation>
</comment>
<dbReference type="PANTHER" id="PTHR10233">
    <property type="entry name" value="TRANSLATION INITIATION FACTOR EIF-2B"/>
    <property type="match status" value="1"/>
</dbReference>
<dbReference type="InterPro" id="IPR000649">
    <property type="entry name" value="IF-2B-related"/>
</dbReference>
<dbReference type="AlphaFoldDB" id="A0A4P6XL90"/>
<feature type="compositionally biased region" description="Basic and acidic residues" evidence="10">
    <location>
        <begin position="460"/>
        <end position="480"/>
    </location>
</feature>
<dbReference type="Pfam" id="PF01008">
    <property type="entry name" value="IF-2B"/>
    <property type="match status" value="2"/>
</dbReference>
<evidence type="ECO:0000256" key="8">
    <source>
        <dbReference type="ARBA" id="ARBA00046432"/>
    </source>
</evidence>
<evidence type="ECO:0000256" key="7">
    <source>
        <dbReference type="ARBA" id="ARBA00044356"/>
    </source>
</evidence>
<keyword evidence="5" id="KW-0648">Protein biosynthesis</keyword>
<evidence type="ECO:0000256" key="2">
    <source>
        <dbReference type="ARBA" id="ARBA00007251"/>
    </source>
</evidence>
<feature type="region of interest" description="Disordered" evidence="10">
    <location>
        <begin position="30"/>
        <end position="90"/>
    </location>
</feature>
<dbReference type="SUPFAM" id="SSF100950">
    <property type="entry name" value="NagB/RpiA/CoA transferase-like"/>
    <property type="match status" value="1"/>
</dbReference>
<name>A0A4P6XL90_9ASCO</name>
<dbReference type="STRING" id="2163413.A0A4P6XL90"/>
<accession>A0A4P6XL90</accession>
<feature type="compositionally biased region" description="Basic and acidic residues" evidence="10">
    <location>
        <begin position="61"/>
        <end position="70"/>
    </location>
</feature>
<dbReference type="GO" id="GO:0003743">
    <property type="term" value="F:translation initiation factor activity"/>
    <property type="evidence" value="ECO:0007669"/>
    <property type="project" value="UniProtKB-KW"/>
</dbReference>
<evidence type="ECO:0000256" key="6">
    <source>
        <dbReference type="ARBA" id="ARBA00044147"/>
    </source>
</evidence>
<organism evidence="11 12">
    <name type="scientific">Metschnikowia aff. pulcherrima</name>
    <dbReference type="NCBI Taxonomy" id="2163413"/>
    <lineage>
        <taxon>Eukaryota</taxon>
        <taxon>Fungi</taxon>
        <taxon>Dikarya</taxon>
        <taxon>Ascomycota</taxon>
        <taxon>Saccharomycotina</taxon>
        <taxon>Pichiomycetes</taxon>
        <taxon>Metschnikowiaceae</taxon>
        <taxon>Metschnikowia</taxon>
    </lineage>
</organism>
<keyword evidence="12" id="KW-1185">Reference proteome</keyword>
<dbReference type="PANTHER" id="PTHR10233:SF14">
    <property type="entry name" value="TRANSLATION INITIATION FACTOR EIF-2B SUBUNIT DELTA"/>
    <property type="match status" value="1"/>
</dbReference>
<evidence type="ECO:0000256" key="3">
    <source>
        <dbReference type="ARBA" id="ARBA00022490"/>
    </source>
</evidence>
<feature type="compositionally biased region" description="Basic and acidic residues" evidence="10">
    <location>
        <begin position="37"/>
        <end position="52"/>
    </location>
</feature>
<evidence type="ECO:0000313" key="12">
    <source>
        <dbReference type="Proteomes" id="UP000292447"/>
    </source>
</evidence>
<proteinExistence type="inferred from homology"/>